<name>A0A291QNK3_9ACTN</name>
<organism evidence="1 2">
    <name type="scientific">Streptomyces formicae</name>
    <dbReference type="NCBI Taxonomy" id="1616117"/>
    <lineage>
        <taxon>Bacteria</taxon>
        <taxon>Bacillati</taxon>
        <taxon>Actinomycetota</taxon>
        <taxon>Actinomycetes</taxon>
        <taxon>Kitasatosporales</taxon>
        <taxon>Streptomycetaceae</taxon>
        <taxon>Streptomyces</taxon>
    </lineage>
</organism>
<dbReference type="Proteomes" id="UP000221011">
    <property type="component" value="Chromosome"/>
</dbReference>
<keyword evidence="2" id="KW-1185">Reference proteome</keyword>
<reference evidence="1 2" key="1">
    <citation type="submission" date="2017-08" db="EMBL/GenBank/DDBJ databases">
        <title>Complete Genome Sequence of Streptomyces formicae KY5, the formicamycin producer.</title>
        <authorList>
            <person name="Holmes N.A."/>
            <person name="Devine R."/>
            <person name="Qin Z."/>
            <person name="Seipke R.F."/>
            <person name="Wilkinson B."/>
            <person name="Hutchings M.I."/>
        </authorList>
    </citation>
    <scope>NUCLEOTIDE SEQUENCE [LARGE SCALE GENOMIC DNA]</scope>
    <source>
        <strain evidence="1 2">KY5</strain>
    </source>
</reference>
<evidence type="ECO:0000313" key="2">
    <source>
        <dbReference type="Proteomes" id="UP000221011"/>
    </source>
</evidence>
<dbReference type="EMBL" id="CP022685">
    <property type="protein sequence ID" value="ATL33146.1"/>
    <property type="molecule type" value="Genomic_DNA"/>
</dbReference>
<evidence type="ECO:0000313" key="1">
    <source>
        <dbReference type="EMBL" id="ATL33146.1"/>
    </source>
</evidence>
<dbReference type="AlphaFoldDB" id="A0A291QNK3"/>
<gene>
    <name evidence="1" type="ORF">KY5_8128c</name>
</gene>
<proteinExistence type="predicted"/>
<protein>
    <submittedName>
        <fullName evidence="1">Uncharacterized protein</fullName>
    </submittedName>
</protein>
<sequence>MKGFFRELEHAKLGRASLPSEAVARQYAKYMWPHVVNLGGGYEKIPRRSRYHVSLSTDNRELAFIAKRASLVSDTLLLSHRGSSRYVPIGHYTDLSMQIPTSYEVPVEYFGIHCPDLPALGEWIRDSKEMLEAGLWWYLPIYSYATRMEPPEVDTFTRRRRPAPYAAMDGLYRPERVEERRGQAARSGHHLAGSVAQPPVNPIDYIVRDKRIIDASGATPEKGELIRPVARIDLPFIDGVTLRDFSEITVNEFSSYEGFRGFLRDQFDGMGRELESNQSEKGLAKIEREIQDQILSVNAQLKSPKRQRILAATHGSIGLTVATLTAVNGSLMNAALAGLVTSTSLWPVLNQFADSSKQPIRDGRWYYVWTLDQKYRNQ</sequence>
<dbReference type="KEGG" id="sfk:KY5_8128c"/>
<accession>A0A291QNK3</accession>